<dbReference type="EMBL" id="BMCK01000001">
    <property type="protein sequence ID" value="GGD09380.1"/>
    <property type="molecule type" value="Genomic_DNA"/>
</dbReference>
<dbReference type="RefSeq" id="WP_135831221.1">
    <property type="nucleotide sequence ID" value="NZ_BMCK01000001.1"/>
</dbReference>
<dbReference type="KEGG" id="ndp:E2C04_01270"/>
<evidence type="ECO:0000313" key="4">
    <source>
        <dbReference type="Proteomes" id="UP000630594"/>
    </source>
</evidence>
<dbReference type="InterPro" id="IPR043755">
    <property type="entry name" value="DUF5701"/>
</dbReference>
<evidence type="ECO:0000313" key="1">
    <source>
        <dbReference type="EMBL" id="GGD09380.1"/>
    </source>
</evidence>
<reference evidence="1" key="5">
    <citation type="submission" date="2024-05" db="EMBL/GenBank/DDBJ databases">
        <authorList>
            <person name="Sun Q."/>
            <person name="Sedlacek I."/>
        </authorList>
    </citation>
    <scope>NUCLEOTIDE SEQUENCE</scope>
    <source>
        <strain evidence="1">CCM 7403</strain>
    </source>
</reference>
<dbReference type="OrthoDB" id="3242676at2"/>
<reference evidence="2 3" key="1">
    <citation type="journal article" date="2008" name="Int. J. Syst. Evol. Microbiol.">
        <title>Nocardioides daphniae sp. nov., isolated from Daphnia cucullata (Crustacea: Cladocera).</title>
        <authorList>
            <person name="Toth E.M."/>
            <person name="Keki Z."/>
            <person name="Homonnay Z.G."/>
            <person name="Borsodi A.K."/>
            <person name="Marialigeti K."/>
            <person name="Schumann P."/>
        </authorList>
    </citation>
    <scope>NUCLEOTIDE SEQUENCE [LARGE SCALE GENOMIC DNA]</scope>
    <source>
        <strain evidence="2 3">JCM 16608</strain>
    </source>
</reference>
<reference evidence="4" key="3">
    <citation type="journal article" date="2019" name="Int. J. Syst. Evol. Microbiol.">
        <title>The Global Catalogue of Microorganisms (GCM) 10K type strain sequencing project: providing services to taxonomists for standard genome sequencing and annotation.</title>
        <authorList>
            <consortium name="The Broad Institute Genomics Platform"/>
            <consortium name="The Broad Institute Genome Sequencing Center for Infectious Disease"/>
            <person name="Wu L."/>
            <person name="Ma J."/>
        </authorList>
    </citation>
    <scope>NUCLEOTIDE SEQUENCE [LARGE SCALE GENOMIC DNA]</scope>
    <source>
        <strain evidence="4">CCM 7403</strain>
    </source>
</reference>
<dbReference type="Proteomes" id="UP000630594">
    <property type="component" value="Unassembled WGS sequence"/>
</dbReference>
<reference evidence="1" key="2">
    <citation type="journal article" date="2014" name="Int. J. Syst. Evol. Microbiol.">
        <title>Complete genome of a new Firmicutes species belonging to the dominant human colonic microbiota ('Ruminococcus bicirculans') reveals two chromosomes and a selective capacity to utilize plant glucans.</title>
        <authorList>
            <consortium name="NISC Comparative Sequencing Program"/>
            <person name="Wegmann U."/>
            <person name="Louis P."/>
            <person name="Goesmann A."/>
            <person name="Henrissat B."/>
            <person name="Duncan S.H."/>
            <person name="Flint H.J."/>
        </authorList>
    </citation>
    <scope>NUCLEOTIDE SEQUENCE</scope>
    <source>
        <strain evidence="1">CCM 7403</strain>
    </source>
</reference>
<dbReference type="Proteomes" id="UP000297025">
    <property type="component" value="Chromosome"/>
</dbReference>
<name>A0A4P7U7P8_9ACTN</name>
<dbReference type="EMBL" id="CP038462">
    <property type="protein sequence ID" value="QCC76172.1"/>
    <property type="molecule type" value="Genomic_DNA"/>
</dbReference>
<gene>
    <name evidence="2" type="ORF">E2C04_01270</name>
    <name evidence="1" type="ORF">GCM10007231_05300</name>
</gene>
<proteinExistence type="predicted"/>
<dbReference type="AlphaFoldDB" id="A0A4P7U7P8"/>
<evidence type="ECO:0000313" key="3">
    <source>
        <dbReference type="Proteomes" id="UP000297025"/>
    </source>
</evidence>
<protein>
    <submittedName>
        <fullName evidence="2">Uncharacterized protein</fullName>
    </submittedName>
</protein>
<organism evidence="2 3">
    <name type="scientific">Nocardioides daphniae</name>
    <dbReference type="NCBI Taxonomy" id="402297"/>
    <lineage>
        <taxon>Bacteria</taxon>
        <taxon>Bacillati</taxon>
        <taxon>Actinomycetota</taxon>
        <taxon>Actinomycetes</taxon>
        <taxon>Propionibacteriales</taxon>
        <taxon>Nocardioidaceae</taxon>
        <taxon>Nocardioides</taxon>
    </lineage>
</organism>
<reference evidence="2" key="4">
    <citation type="submission" date="2019-03" db="EMBL/GenBank/DDBJ databases">
        <authorList>
            <person name="Huang Y."/>
        </authorList>
    </citation>
    <scope>NUCLEOTIDE SEQUENCE</scope>
    <source>
        <strain evidence="2">JCM 16608</strain>
    </source>
</reference>
<dbReference type="Pfam" id="PF18959">
    <property type="entry name" value="DUF5701"/>
    <property type="match status" value="1"/>
</dbReference>
<accession>A0A4P7U7P8</accession>
<evidence type="ECO:0000313" key="2">
    <source>
        <dbReference type="EMBL" id="QCC76172.1"/>
    </source>
</evidence>
<sequence>MTADLRTTVHTQAERLVALGVPALAGLSEEQLRALLAPLAELDVDLTAYDDGPGAVPCLVVLPAAVVRPDDTVPLLRLGDRPGFVDRHHGDEGLAPYRPVPGLDVPAAPYLLLGFDRGEEFRDVAPEDALPVITARNRTPVTVEEGVAAVLQVPTVLEKNRCFMLSGSRRVERAGDRRVPALWISERAPKLGWCWDGNPHSWLGVASAARRVEAPPAP</sequence>
<keyword evidence="4" id="KW-1185">Reference proteome</keyword>